<evidence type="ECO:0000256" key="3">
    <source>
        <dbReference type="ARBA" id="ARBA00012438"/>
    </source>
</evidence>
<proteinExistence type="predicted"/>
<dbReference type="SUPFAM" id="SSF55874">
    <property type="entry name" value="ATPase domain of HSP90 chaperone/DNA topoisomerase II/histidine kinase"/>
    <property type="match status" value="1"/>
</dbReference>
<dbReference type="PANTHER" id="PTHR43065">
    <property type="entry name" value="SENSOR HISTIDINE KINASE"/>
    <property type="match status" value="1"/>
</dbReference>
<evidence type="ECO:0000256" key="10">
    <source>
        <dbReference type="SAM" id="Coils"/>
    </source>
</evidence>
<feature type="domain" description="HAMP" evidence="13">
    <location>
        <begin position="958"/>
        <end position="1010"/>
    </location>
</feature>
<protein>
    <recommendedName>
        <fullName evidence="3">histidine kinase</fullName>
        <ecNumber evidence="3">2.7.13.3</ecNumber>
    </recommendedName>
</protein>
<evidence type="ECO:0000256" key="1">
    <source>
        <dbReference type="ARBA" id="ARBA00000085"/>
    </source>
</evidence>
<feature type="transmembrane region" description="Helical" evidence="11">
    <location>
        <begin position="280"/>
        <end position="302"/>
    </location>
</feature>
<keyword evidence="9" id="KW-0902">Two-component regulatory system</keyword>
<feature type="transmembrane region" description="Helical" evidence="11">
    <location>
        <begin position="767"/>
        <end position="790"/>
    </location>
</feature>
<evidence type="ECO:0000256" key="11">
    <source>
        <dbReference type="SAM" id="Phobius"/>
    </source>
</evidence>
<evidence type="ECO:0000259" key="12">
    <source>
        <dbReference type="PROSITE" id="PS50109"/>
    </source>
</evidence>
<dbReference type="Gene3D" id="3.30.565.10">
    <property type="entry name" value="Histidine kinase-like ATPase, C-terminal domain"/>
    <property type="match status" value="1"/>
</dbReference>
<feature type="transmembrane region" description="Helical" evidence="11">
    <location>
        <begin position="210"/>
        <end position="228"/>
    </location>
</feature>
<dbReference type="RefSeq" id="WP_245767994.1">
    <property type="nucleotide sequence ID" value="NZ_FOPP01000001.1"/>
</dbReference>
<dbReference type="EC" id="2.7.13.3" evidence="3"/>
<organism evidence="14 15">
    <name type="scientific">Pedobacter insulae</name>
    <dbReference type="NCBI Taxonomy" id="414048"/>
    <lineage>
        <taxon>Bacteria</taxon>
        <taxon>Pseudomonadati</taxon>
        <taxon>Bacteroidota</taxon>
        <taxon>Sphingobacteriia</taxon>
        <taxon>Sphingobacteriales</taxon>
        <taxon>Sphingobacteriaceae</taxon>
        <taxon>Pedobacter</taxon>
    </lineage>
</organism>
<dbReference type="PROSITE" id="PS50885">
    <property type="entry name" value="HAMP"/>
    <property type="match status" value="1"/>
</dbReference>
<dbReference type="InterPro" id="IPR005467">
    <property type="entry name" value="His_kinase_dom"/>
</dbReference>
<evidence type="ECO:0000256" key="7">
    <source>
        <dbReference type="ARBA" id="ARBA00022777"/>
    </source>
</evidence>
<keyword evidence="11" id="KW-0472">Membrane</keyword>
<feature type="transmembrane region" description="Helical" evidence="11">
    <location>
        <begin position="713"/>
        <end position="737"/>
    </location>
</feature>
<dbReference type="SMART" id="SM00387">
    <property type="entry name" value="HATPase_c"/>
    <property type="match status" value="1"/>
</dbReference>
<dbReference type="STRING" id="414048.SAMN04489864_101110"/>
<keyword evidence="8" id="KW-0067">ATP-binding</keyword>
<evidence type="ECO:0000313" key="14">
    <source>
        <dbReference type="EMBL" id="SFG57531.1"/>
    </source>
</evidence>
<comment type="catalytic activity">
    <reaction evidence="1">
        <text>ATP + protein L-histidine = ADP + protein N-phospho-L-histidine.</text>
        <dbReference type="EC" id="2.7.13.3"/>
    </reaction>
</comment>
<gene>
    <name evidence="14" type="ORF">SAMN04489864_101110</name>
</gene>
<evidence type="ECO:0000256" key="5">
    <source>
        <dbReference type="ARBA" id="ARBA00022679"/>
    </source>
</evidence>
<dbReference type="PRINTS" id="PR00344">
    <property type="entry name" value="BCTRLSENSOR"/>
</dbReference>
<feature type="transmembrane region" description="Helical" evidence="11">
    <location>
        <begin position="933"/>
        <end position="957"/>
    </location>
</feature>
<keyword evidence="4" id="KW-0597">Phosphoprotein</keyword>
<keyword evidence="11" id="KW-1133">Transmembrane helix</keyword>
<keyword evidence="6" id="KW-0547">Nucleotide-binding</keyword>
<feature type="transmembrane region" description="Helical" evidence="11">
    <location>
        <begin position="446"/>
        <end position="467"/>
    </location>
</feature>
<dbReference type="InterPro" id="IPR004358">
    <property type="entry name" value="Sig_transdc_His_kin-like_C"/>
</dbReference>
<dbReference type="Pfam" id="PF02518">
    <property type="entry name" value="HATPase_c"/>
    <property type="match status" value="1"/>
</dbReference>
<feature type="domain" description="Histidine kinase" evidence="12">
    <location>
        <begin position="1027"/>
        <end position="1239"/>
    </location>
</feature>
<evidence type="ECO:0000313" key="15">
    <source>
        <dbReference type="Proteomes" id="UP000199666"/>
    </source>
</evidence>
<evidence type="ECO:0000256" key="9">
    <source>
        <dbReference type="ARBA" id="ARBA00023012"/>
    </source>
</evidence>
<evidence type="ECO:0000256" key="2">
    <source>
        <dbReference type="ARBA" id="ARBA00004370"/>
    </source>
</evidence>
<dbReference type="CDD" id="cd00082">
    <property type="entry name" value="HisKA"/>
    <property type="match status" value="1"/>
</dbReference>
<name>A0A1I2T5L1_9SPHI</name>
<accession>A0A1I2T5L1</accession>
<evidence type="ECO:0000256" key="4">
    <source>
        <dbReference type="ARBA" id="ARBA00022553"/>
    </source>
</evidence>
<dbReference type="InterPro" id="IPR003661">
    <property type="entry name" value="HisK_dim/P_dom"/>
</dbReference>
<keyword evidence="15" id="KW-1185">Reference proteome</keyword>
<feature type="transmembrane region" description="Helical" evidence="11">
    <location>
        <begin position="359"/>
        <end position="388"/>
    </location>
</feature>
<dbReference type="GO" id="GO:0005524">
    <property type="term" value="F:ATP binding"/>
    <property type="evidence" value="ECO:0007669"/>
    <property type="project" value="UniProtKB-KW"/>
</dbReference>
<dbReference type="EMBL" id="FOPP01000001">
    <property type="protein sequence ID" value="SFG57531.1"/>
    <property type="molecule type" value="Genomic_DNA"/>
</dbReference>
<dbReference type="PANTHER" id="PTHR43065:SF46">
    <property type="entry name" value="C4-DICARBOXYLATE TRANSPORT SENSOR PROTEIN DCTB"/>
    <property type="match status" value="1"/>
</dbReference>
<feature type="transmembrane region" description="Helical" evidence="11">
    <location>
        <begin position="235"/>
        <end position="260"/>
    </location>
</feature>
<feature type="coiled-coil region" evidence="10">
    <location>
        <begin position="25"/>
        <end position="59"/>
    </location>
</feature>
<dbReference type="AlphaFoldDB" id="A0A1I2T5L1"/>
<dbReference type="InterPro" id="IPR036097">
    <property type="entry name" value="HisK_dim/P_sf"/>
</dbReference>
<reference evidence="14 15" key="1">
    <citation type="submission" date="2016-10" db="EMBL/GenBank/DDBJ databases">
        <authorList>
            <person name="de Groot N.N."/>
        </authorList>
    </citation>
    <scope>NUCLEOTIDE SEQUENCE [LARGE SCALE GENOMIC DNA]</scope>
    <source>
        <strain evidence="14 15">DSM 18684</strain>
    </source>
</reference>
<dbReference type="GO" id="GO:0016020">
    <property type="term" value="C:membrane"/>
    <property type="evidence" value="ECO:0007669"/>
    <property type="project" value="UniProtKB-SubCell"/>
</dbReference>
<feature type="transmembrane region" description="Helical" evidence="11">
    <location>
        <begin position="322"/>
        <end position="339"/>
    </location>
</feature>
<dbReference type="SUPFAM" id="SSF47384">
    <property type="entry name" value="Homodimeric domain of signal transducing histidine kinase"/>
    <property type="match status" value="1"/>
</dbReference>
<evidence type="ECO:0000259" key="13">
    <source>
        <dbReference type="PROSITE" id="PS50885"/>
    </source>
</evidence>
<keyword evidence="5" id="KW-0808">Transferase</keyword>
<comment type="subcellular location">
    <subcellularLocation>
        <location evidence="2">Membrane</location>
    </subcellularLocation>
</comment>
<dbReference type="InterPro" id="IPR003660">
    <property type="entry name" value="HAMP_dom"/>
</dbReference>
<dbReference type="Gene3D" id="1.10.287.130">
    <property type="match status" value="1"/>
</dbReference>
<keyword evidence="11" id="KW-0812">Transmembrane</keyword>
<dbReference type="InterPro" id="IPR003594">
    <property type="entry name" value="HATPase_dom"/>
</dbReference>
<keyword evidence="10" id="KW-0175">Coiled coil</keyword>
<keyword evidence="7" id="KW-0418">Kinase</keyword>
<dbReference type="GO" id="GO:0000155">
    <property type="term" value="F:phosphorelay sensor kinase activity"/>
    <property type="evidence" value="ECO:0007669"/>
    <property type="project" value="InterPro"/>
</dbReference>
<dbReference type="InterPro" id="IPR036890">
    <property type="entry name" value="HATPase_C_sf"/>
</dbReference>
<dbReference type="PROSITE" id="PS50109">
    <property type="entry name" value="HIS_KIN"/>
    <property type="match status" value="1"/>
</dbReference>
<sequence>MSIGGKIRFLLLIFGICCIITALSLDHAITRADLLTHEANQLQEKLASKERTVQSFLADPAQRNAAKNFNKNGNDALKFIDTYRDLGINILVFKDNVLQFWSSSKVLPVLSRIKEGSSFYGAKNGYYELIKKTEDHYTFLFVISLKTQFVIENQYLKNQIVPELFSNNSLDLAGFTDKDTRNIFSINKDYLFQVKLKDSYTGGIYTNLQLWLWIVGILTIFLFVNSYCTWLVNKGYVLTGVVLLTLFFAALRLSDLYYGWFNHQFDLEIFNPSIYAQSDFLPSLGDFLLNVIAITWVSLFAYTHRKKYSVPNWMAKNETIGIIFHLFLLIILGGIGFLTDEVFFGLIDNSKINFDITNIINLSFISFICIIILCLVWFNIFLIANIFIELSKLFNVTHKQRVILFAGSLAVYFIYRLLGEFNVYFLVYALFIFILCWNNYIQQRKFYIGVYVLLFFCMAFLSALKYVKYIDIKERSTRAGIARKLMLTDEPKVISSIAGFENRISADSMVVDYFQHPEKTQSLQIHNYINKSYLDGYLSRFEYKIFEYNQDGLALSNENSIPLGKYRELVRSGSIKIENSDYFYRINDTFGFQKYFGIIPISHSENLIGFMVIELTSQSYDINSHFPELLIDGKLKSDEDYSLYSFAFYKNHKLYGQSGKYTYETVTTRFEGVRDKVIFLNEHNPDYNFAIYKQNTSKVIVISKERMSYTIRLATLSFFFLVFILFSGILYGLLWLFNNINNQKSGWFNVNRYLMINANKILYRTRIQVTIVLAVVATLLIVGWTTFFYIKNEYMGQQEDEIREKIRKVQLAYEKEILTHGLRNDEEASFKFNQFADVNAAYLNLYDAEGDIYLTSLPKMYEYGILGPKMGAKAITTMRTNLKSEFINTGEKIGTFTYAAGYAPIRNAQNQTIAYIGLPYYSNESDYQEKIGLFINTLINIYALVFVLIGVLAVFLADQITHPLTFIQESFKKTKLGQTNQPIVWHRQDEIGSMIKEYNKMLTALEMSAVKLARSERESAWREMAKQVAHEIKNPLTPLKLGVQLLEKSWREKDPNFEKKFASFNKSFIEQIDSLATIASEFSNFAKMPDTKLENLRLIPIIEQAIRVFNSIDNVEISMTNQVKEDLLVLGDKDQLLRTFNNLLKNAIEAAEGKEKGVIRIKVINDQKFAFVEVEDNGKGIEENLQNKIFVPNFTTKSSGTGLGLAFVKQAIENAGGTIHFVSVPNAGTTFYLSFPLAGDLI</sequence>
<dbReference type="SMART" id="SM00388">
    <property type="entry name" value="HisKA"/>
    <property type="match status" value="1"/>
</dbReference>
<evidence type="ECO:0000256" key="8">
    <source>
        <dbReference type="ARBA" id="ARBA00022840"/>
    </source>
</evidence>
<dbReference type="Proteomes" id="UP000199666">
    <property type="component" value="Unassembled WGS sequence"/>
</dbReference>
<dbReference type="Gene3D" id="6.10.340.10">
    <property type="match status" value="1"/>
</dbReference>
<evidence type="ECO:0000256" key="6">
    <source>
        <dbReference type="ARBA" id="ARBA00022741"/>
    </source>
</evidence>